<evidence type="ECO:0000313" key="4">
    <source>
        <dbReference type="Proteomes" id="UP000092671"/>
    </source>
</evidence>
<organism evidence="3 4">
    <name type="scientific">Moraxella nonliquefaciens</name>
    <dbReference type="NCBI Taxonomy" id="478"/>
    <lineage>
        <taxon>Bacteria</taxon>
        <taxon>Pseudomonadati</taxon>
        <taxon>Pseudomonadota</taxon>
        <taxon>Gammaproteobacteria</taxon>
        <taxon>Moraxellales</taxon>
        <taxon>Moraxellaceae</taxon>
        <taxon>Moraxella</taxon>
    </lineage>
</organism>
<reference evidence="3 4" key="1">
    <citation type="submission" date="2016-06" db="EMBL/GenBank/DDBJ databases">
        <title>Draft genome of Moraxella nonliquefaciens CCUG 60284.</title>
        <authorList>
            <person name="Salva-Serra F."/>
            <person name="Engstrom-Jakobsson H."/>
            <person name="Thorell K."/>
            <person name="Gonzales-Siles L."/>
            <person name="Karlsson R."/>
            <person name="Boulund F."/>
            <person name="Engstrand L."/>
            <person name="Kristiansson E."/>
            <person name="Moore E."/>
        </authorList>
    </citation>
    <scope>NUCLEOTIDE SEQUENCE [LARGE SCALE GENOMIC DNA]</scope>
    <source>
        <strain evidence="3 4">CCUG 60284</strain>
    </source>
</reference>
<feature type="domain" description="SH3b" evidence="2">
    <location>
        <begin position="42"/>
        <end position="96"/>
    </location>
</feature>
<dbReference type="AlphaFoldDB" id="A0A1B8PMH7"/>
<keyword evidence="1" id="KW-0732">Signal</keyword>
<dbReference type="EMBL" id="LZDN01000001">
    <property type="protein sequence ID" value="OBX52258.1"/>
    <property type="molecule type" value="Genomic_DNA"/>
</dbReference>
<dbReference type="Pfam" id="PF08239">
    <property type="entry name" value="SH3_3"/>
    <property type="match status" value="1"/>
</dbReference>
<feature type="chain" id="PRO_5008611721" description="SH3b domain-containing protein" evidence="1">
    <location>
        <begin position="29"/>
        <end position="98"/>
    </location>
</feature>
<accession>A0A1B8PMH7</accession>
<sequence>MKIKPLLAPTLTAIGLSMALAMPTTAFAQTCKVTDPTGTPLNARATPNGKVIGQVKNGTTVYVSEYDYDDKGRPWVLVFHARTDRYIGWVFREFISCY</sequence>
<name>A0A1B8PMH7_MORNO</name>
<proteinExistence type="predicted"/>
<evidence type="ECO:0000259" key="2">
    <source>
        <dbReference type="Pfam" id="PF08239"/>
    </source>
</evidence>
<dbReference type="Gene3D" id="2.30.30.40">
    <property type="entry name" value="SH3 Domains"/>
    <property type="match status" value="1"/>
</dbReference>
<evidence type="ECO:0000256" key="1">
    <source>
        <dbReference type="SAM" id="SignalP"/>
    </source>
</evidence>
<evidence type="ECO:0000313" key="3">
    <source>
        <dbReference type="EMBL" id="OBX52258.1"/>
    </source>
</evidence>
<dbReference type="Proteomes" id="UP000092671">
    <property type="component" value="Unassembled WGS sequence"/>
</dbReference>
<feature type="signal peptide" evidence="1">
    <location>
        <begin position="1"/>
        <end position="28"/>
    </location>
</feature>
<dbReference type="InterPro" id="IPR003646">
    <property type="entry name" value="SH3-like_bac-type"/>
</dbReference>
<protein>
    <recommendedName>
        <fullName evidence="2">SH3b domain-containing protein</fullName>
    </recommendedName>
</protein>
<gene>
    <name evidence="3" type="ORF">A9Z60_00815</name>
</gene>
<dbReference type="RefSeq" id="WP_066887597.1">
    <property type="nucleotide sequence ID" value="NZ_JBPAHJ010000001.1"/>
</dbReference>
<dbReference type="OrthoDB" id="8602948at2"/>
<comment type="caution">
    <text evidence="3">The sequence shown here is derived from an EMBL/GenBank/DDBJ whole genome shotgun (WGS) entry which is preliminary data.</text>
</comment>